<dbReference type="EMBL" id="CP094358">
    <property type="protein sequence ID" value="UOB17845.1"/>
    <property type="molecule type" value="Genomic_DNA"/>
</dbReference>
<dbReference type="RefSeq" id="WP_255843616.1">
    <property type="nucleotide sequence ID" value="NZ_CP094358.1"/>
</dbReference>
<evidence type="ECO:0000313" key="1">
    <source>
        <dbReference type="EMBL" id="UOB17845.1"/>
    </source>
</evidence>
<name>A0A9E7CZT4_9FLAO</name>
<gene>
    <name evidence="1" type="ORF">MQE35_00770</name>
</gene>
<keyword evidence="2" id="KW-1185">Reference proteome</keyword>
<proteinExistence type="predicted"/>
<dbReference type="AlphaFoldDB" id="A0A9E7CZT4"/>
<organism evidence="1 2">
    <name type="scientific">Abyssalbus ytuae</name>
    <dbReference type="NCBI Taxonomy" id="2926907"/>
    <lineage>
        <taxon>Bacteria</taxon>
        <taxon>Pseudomonadati</taxon>
        <taxon>Bacteroidota</taxon>
        <taxon>Flavobacteriia</taxon>
        <taxon>Flavobacteriales</taxon>
        <taxon>Flavobacteriaceae</taxon>
        <taxon>Abyssalbus</taxon>
    </lineage>
</organism>
<evidence type="ECO:0000313" key="2">
    <source>
        <dbReference type="Proteomes" id="UP000831290"/>
    </source>
</evidence>
<evidence type="ECO:0008006" key="3">
    <source>
        <dbReference type="Google" id="ProtNLM"/>
    </source>
</evidence>
<accession>A0A9E7CZT4</accession>
<dbReference type="KEGG" id="fbm:MQE35_00770"/>
<dbReference type="Proteomes" id="UP000831290">
    <property type="component" value="Chromosome"/>
</dbReference>
<sequence>MKNNTENYGVHELNIQEIKKTDGGGRIAEFIGWCYGTIARYHHRGGVHTQYGV</sequence>
<protein>
    <recommendedName>
        <fullName evidence="3">Bacteriocin</fullName>
    </recommendedName>
</protein>
<reference evidence="1" key="1">
    <citation type="submission" date="2022-03" db="EMBL/GenBank/DDBJ databases">
        <title>Description of Abyssus ytuae gen. nov., sp. nov., a novel member of the family Flavobacteriaceae isolated from the sediment of Mariana Trench.</title>
        <authorList>
            <person name="Zhang J."/>
            <person name="Xu X."/>
        </authorList>
    </citation>
    <scope>NUCLEOTIDE SEQUENCE</scope>
    <source>
        <strain evidence="1">MT3330</strain>
    </source>
</reference>